<dbReference type="STRING" id="15368.A0A2K2DFW9"/>
<sequence length="294" mass="33267">MEKRMNDILSVIKPVEDDRNKQLRAIQEIVNSIYFVGALRGATVKPFGSFASNLYAKSGDLDVSVELSTDSNFHTSKEKKQDVLRELMTALEFRGVATYMHFIPTARVPVLQYVSKLFGISCDISINNYPGRIKSRILYWVNTIDERFGDVVLLVKEWARSQNVNDPKNGTLNSYSLSLLVLFHFQTCEPSILPPMKEIYDVNIAGDITGMALYNERHLDEVCMANIAKFRRQNAGKRNESSLLQLITTFFLKFSHLDSYSSDVNIHLHGADQANPGQPTLDGQILLLVCRRSI</sequence>
<gene>
    <name evidence="2" type="ORF">BRADI_2g54824v3</name>
</gene>
<dbReference type="Gene3D" id="3.30.460.10">
    <property type="entry name" value="Beta Polymerase, domain 2"/>
    <property type="match status" value="1"/>
</dbReference>
<dbReference type="PANTHER" id="PTHR12271">
    <property type="entry name" value="POLY A POLYMERASE CID PAP -RELATED"/>
    <property type="match status" value="1"/>
</dbReference>
<dbReference type="Gene3D" id="1.10.1410.10">
    <property type="match status" value="1"/>
</dbReference>
<organism evidence="2">
    <name type="scientific">Brachypodium distachyon</name>
    <name type="common">Purple false brome</name>
    <name type="synonym">Trachynia distachya</name>
    <dbReference type="NCBI Taxonomy" id="15368"/>
    <lineage>
        <taxon>Eukaryota</taxon>
        <taxon>Viridiplantae</taxon>
        <taxon>Streptophyta</taxon>
        <taxon>Embryophyta</taxon>
        <taxon>Tracheophyta</taxon>
        <taxon>Spermatophyta</taxon>
        <taxon>Magnoliopsida</taxon>
        <taxon>Liliopsida</taxon>
        <taxon>Poales</taxon>
        <taxon>Poaceae</taxon>
        <taxon>BOP clade</taxon>
        <taxon>Pooideae</taxon>
        <taxon>Stipodae</taxon>
        <taxon>Brachypodieae</taxon>
        <taxon>Brachypodium</taxon>
    </lineage>
</organism>
<dbReference type="OrthoDB" id="2274644at2759"/>
<dbReference type="Gramene" id="PNT73182">
    <property type="protein sequence ID" value="PNT73182"/>
    <property type="gene ID" value="BRADI_2g54824v3"/>
</dbReference>
<dbReference type="GO" id="GO:0050265">
    <property type="term" value="F:RNA uridylyltransferase activity"/>
    <property type="evidence" value="ECO:0000318"/>
    <property type="project" value="GO_Central"/>
</dbReference>
<dbReference type="CDD" id="cd05402">
    <property type="entry name" value="NT_PAP_TUTase"/>
    <property type="match status" value="1"/>
</dbReference>
<evidence type="ECO:0000259" key="1">
    <source>
        <dbReference type="Pfam" id="PF22600"/>
    </source>
</evidence>
<name>A0A2K2DFW9_BRADI</name>
<evidence type="ECO:0000313" key="2">
    <source>
        <dbReference type="EMBL" id="PNT73182.1"/>
    </source>
</evidence>
<feature type="domain" description="Poly(A) RNA polymerase mitochondrial-like central palm" evidence="1">
    <location>
        <begin position="2"/>
        <end position="139"/>
    </location>
</feature>
<dbReference type="InterPro" id="IPR043519">
    <property type="entry name" value="NT_sf"/>
</dbReference>
<reference evidence="2" key="2">
    <citation type="submission" date="2017-06" db="EMBL/GenBank/DDBJ databases">
        <title>WGS assembly of Brachypodium distachyon.</title>
        <authorList>
            <consortium name="The International Brachypodium Initiative"/>
            <person name="Lucas S."/>
            <person name="Harmon-Smith M."/>
            <person name="Lail K."/>
            <person name="Tice H."/>
            <person name="Grimwood J."/>
            <person name="Bruce D."/>
            <person name="Barry K."/>
            <person name="Shu S."/>
            <person name="Lindquist E."/>
            <person name="Wang M."/>
            <person name="Pitluck S."/>
            <person name="Vogel J.P."/>
            <person name="Garvin D.F."/>
            <person name="Mockler T.C."/>
            <person name="Schmutz J."/>
            <person name="Rokhsar D."/>
            <person name="Bevan M.W."/>
        </authorList>
    </citation>
    <scope>NUCLEOTIDE SEQUENCE</scope>
    <source>
        <strain evidence="2">Bd21</strain>
    </source>
</reference>
<dbReference type="GO" id="GO:0031123">
    <property type="term" value="P:RNA 3'-end processing"/>
    <property type="evidence" value="ECO:0000318"/>
    <property type="project" value="GO_Central"/>
</dbReference>
<dbReference type="EnsemblPlants" id="PNT73182">
    <property type="protein sequence ID" value="PNT73182"/>
    <property type="gene ID" value="BRADI_2g54824v3"/>
</dbReference>
<reference evidence="2 3" key="1">
    <citation type="journal article" date="2010" name="Nature">
        <title>Genome sequencing and analysis of the model grass Brachypodium distachyon.</title>
        <authorList>
            <consortium name="International Brachypodium Initiative"/>
        </authorList>
    </citation>
    <scope>NUCLEOTIDE SEQUENCE [LARGE SCALE GENOMIC DNA]</scope>
    <source>
        <strain evidence="2 3">Bd21</strain>
    </source>
</reference>
<dbReference type="PANTHER" id="PTHR12271:SF123">
    <property type="entry name" value="PROTEIN HESO1"/>
    <property type="match status" value="1"/>
</dbReference>
<dbReference type="Pfam" id="PF22600">
    <property type="entry name" value="MTPAP-like_central"/>
    <property type="match status" value="1"/>
</dbReference>
<dbReference type="SUPFAM" id="SSF81631">
    <property type="entry name" value="PAP/OAS1 substrate-binding domain"/>
    <property type="match status" value="1"/>
</dbReference>
<dbReference type="SUPFAM" id="SSF81301">
    <property type="entry name" value="Nucleotidyltransferase"/>
    <property type="match status" value="1"/>
</dbReference>
<reference evidence="3" key="3">
    <citation type="submission" date="2018-08" db="UniProtKB">
        <authorList>
            <consortium name="EnsemblPlants"/>
        </authorList>
    </citation>
    <scope>IDENTIFICATION</scope>
    <source>
        <strain evidence="3">cv. Bd21</strain>
    </source>
</reference>
<dbReference type="AlphaFoldDB" id="A0A2K2DFW9"/>
<evidence type="ECO:0000313" key="3">
    <source>
        <dbReference type="EnsemblPlants" id="PNT73182"/>
    </source>
</evidence>
<dbReference type="InParanoid" id="A0A2K2DFW9"/>
<keyword evidence="4" id="KW-1185">Reference proteome</keyword>
<accession>A0A2K2DFW9</accession>
<proteinExistence type="predicted"/>
<evidence type="ECO:0000313" key="4">
    <source>
        <dbReference type="Proteomes" id="UP000008810"/>
    </source>
</evidence>
<dbReference type="InterPro" id="IPR054708">
    <property type="entry name" value="MTPAP-like_central"/>
</dbReference>
<dbReference type="EMBL" id="CM000881">
    <property type="protein sequence ID" value="PNT73182.1"/>
    <property type="molecule type" value="Genomic_DNA"/>
</dbReference>
<protein>
    <recommendedName>
        <fullName evidence="1">Poly(A) RNA polymerase mitochondrial-like central palm domain-containing protein</fullName>
    </recommendedName>
</protein>
<dbReference type="Proteomes" id="UP000008810">
    <property type="component" value="Chromosome 2"/>
</dbReference>